<evidence type="ECO:0000313" key="3">
    <source>
        <dbReference type="Proteomes" id="UP000467700"/>
    </source>
</evidence>
<accession>A0A8S0WLF1</accession>
<gene>
    <name evidence="2" type="ORF">AAE3_LOCUS7670</name>
</gene>
<feature type="compositionally biased region" description="Low complexity" evidence="1">
    <location>
        <begin position="138"/>
        <end position="149"/>
    </location>
</feature>
<feature type="region of interest" description="Disordered" evidence="1">
    <location>
        <begin position="117"/>
        <end position="182"/>
    </location>
</feature>
<protein>
    <submittedName>
        <fullName evidence="2">Uncharacterized protein</fullName>
    </submittedName>
</protein>
<feature type="compositionally biased region" description="Acidic residues" evidence="1">
    <location>
        <begin position="168"/>
        <end position="182"/>
    </location>
</feature>
<dbReference type="OrthoDB" id="3028554at2759"/>
<proteinExistence type="predicted"/>
<sequence length="498" mass="56112">MCLNNLPPEVLYDIVATVVVDHIDCAIASPPRHAWLHRYPAIQIEYVRRNVLARRQRLGLGPIIISIGSEKTEWSDFPEDKFNLIVLLALEVFGPDLTNAPLLPPGALDFLDRANEEDQDEWTDTDDDADDEGSDIAPPTRRTVPSSRPAAGIPPWANSSATGSSAEEFSDDEDNDSDIDDGEEDRKFEAFEATEKKELLPKNQIAPLLGVNGYVRETTLRVIHDTLGVKKTRGSKASIHKKIIAVLRELRWTYRIAHTPPFHCGDLVAAYKGPVTPFVDAYLGLSQAGYCLRSMKRYSSAMKSPFAAAAGLTDFGFQFILQTMKATRDIDLTISQSVLRTRVSQRAYIYHTQFRLWRRLVGHGTKIADAYEAAIQRSERRRLVFTVNADKCATLQQVLRNLVVFEQKYATQEYFDVFPRVLIKMSGIRLILKHLDGLRVVNSIRENEAALAIVREATDVLKTWRRKCKAKTSFYAVLNSGIRKIWFEGGKVMESTVV</sequence>
<dbReference type="AlphaFoldDB" id="A0A8S0WLF1"/>
<feature type="compositionally biased region" description="Acidic residues" evidence="1">
    <location>
        <begin position="117"/>
        <end position="134"/>
    </location>
</feature>
<evidence type="ECO:0000256" key="1">
    <source>
        <dbReference type="SAM" id="MobiDB-lite"/>
    </source>
</evidence>
<evidence type="ECO:0000313" key="2">
    <source>
        <dbReference type="EMBL" id="CAA7265297.1"/>
    </source>
</evidence>
<dbReference type="EMBL" id="CACVBS010000048">
    <property type="protein sequence ID" value="CAA7265297.1"/>
    <property type="molecule type" value="Genomic_DNA"/>
</dbReference>
<organism evidence="2 3">
    <name type="scientific">Cyclocybe aegerita</name>
    <name type="common">Black poplar mushroom</name>
    <name type="synonym">Agrocybe aegerita</name>
    <dbReference type="NCBI Taxonomy" id="1973307"/>
    <lineage>
        <taxon>Eukaryota</taxon>
        <taxon>Fungi</taxon>
        <taxon>Dikarya</taxon>
        <taxon>Basidiomycota</taxon>
        <taxon>Agaricomycotina</taxon>
        <taxon>Agaricomycetes</taxon>
        <taxon>Agaricomycetidae</taxon>
        <taxon>Agaricales</taxon>
        <taxon>Agaricineae</taxon>
        <taxon>Bolbitiaceae</taxon>
        <taxon>Cyclocybe</taxon>
    </lineage>
</organism>
<dbReference type="Proteomes" id="UP000467700">
    <property type="component" value="Unassembled WGS sequence"/>
</dbReference>
<name>A0A8S0WLF1_CYCAE</name>
<comment type="caution">
    <text evidence="2">The sequence shown here is derived from an EMBL/GenBank/DDBJ whole genome shotgun (WGS) entry which is preliminary data.</text>
</comment>
<keyword evidence="3" id="KW-1185">Reference proteome</keyword>
<reference evidence="2 3" key="1">
    <citation type="submission" date="2020-01" db="EMBL/GenBank/DDBJ databases">
        <authorList>
            <person name="Gupta K D."/>
        </authorList>
    </citation>
    <scope>NUCLEOTIDE SEQUENCE [LARGE SCALE GENOMIC DNA]</scope>
</reference>